<evidence type="ECO:0000313" key="2">
    <source>
        <dbReference type="EMBL" id="OEE36099.1"/>
    </source>
</evidence>
<reference evidence="2 3" key="1">
    <citation type="journal article" date="2012" name="Science">
        <title>Ecological populations of bacteria act as socially cohesive units of antibiotic production and resistance.</title>
        <authorList>
            <person name="Cordero O.X."/>
            <person name="Wildschutte H."/>
            <person name="Kirkup B."/>
            <person name="Proehl S."/>
            <person name="Ngo L."/>
            <person name="Hussain F."/>
            <person name="Le Roux F."/>
            <person name="Mincer T."/>
            <person name="Polz M.F."/>
        </authorList>
    </citation>
    <scope>NUCLEOTIDE SEQUENCE [LARGE SCALE GENOMIC DNA]</scope>
    <source>
        <strain evidence="2 3">ZF-129</strain>
    </source>
</reference>
<dbReference type="Proteomes" id="UP000094741">
    <property type="component" value="Unassembled WGS sequence"/>
</dbReference>
<evidence type="ECO:0000313" key="3">
    <source>
        <dbReference type="Proteomes" id="UP000094741"/>
    </source>
</evidence>
<name>A0A1E5BH76_9VIBR</name>
<feature type="domain" description="Methyltransferase type 11" evidence="1">
    <location>
        <begin position="116"/>
        <end position="169"/>
    </location>
</feature>
<protein>
    <submittedName>
        <fullName evidence="2">SAM-dependent methyltransferase</fullName>
    </submittedName>
</protein>
<dbReference type="eggNOG" id="COG2226">
    <property type="taxonomic scope" value="Bacteria"/>
</dbReference>
<dbReference type="InterPro" id="IPR029063">
    <property type="entry name" value="SAM-dependent_MTases_sf"/>
</dbReference>
<organism evidence="2 3">
    <name type="scientific">Vibrio genomosp. F10 str. ZF-129</name>
    <dbReference type="NCBI Taxonomy" id="1187848"/>
    <lineage>
        <taxon>Bacteria</taxon>
        <taxon>Pseudomonadati</taxon>
        <taxon>Pseudomonadota</taxon>
        <taxon>Gammaproteobacteria</taxon>
        <taxon>Vibrionales</taxon>
        <taxon>Vibrionaceae</taxon>
        <taxon>Vibrio</taxon>
    </lineage>
</organism>
<dbReference type="STRING" id="1187848.A1QO_19155"/>
<sequence>MQLENVVPWGRTLKEYELMFNILEEDKEKRILGCGDGPASFNAELTQSGRNVVSIDPIYQLSKQQISRRIDEVRPIIMQQLTENVDGYVWDILGSPQALENTRMMAMNHFLADYEDGKNSQRYVNGSLPQLPFDDKEFDLALCSHFLFLYDEHLSELEHIQAITELVRVSQEVRIYPLISLNGNPSSYVSGVIRHLESLGASVSLESVEYEFQKGATQMLVVKTA</sequence>
<evidence type="ECO:0000259" key="1">
    <source>
        <dbReference type="Pfam" id="PF08241"/>
    </source>
</evidence>
<dbReference type="InterPro" id="IPR013216">
    <property type="entry name" value="Methyltransf_11"/>
</dbReference>
<gene>
    <name evidence="2" type="ORF">A1QO_19155</name>
</gene>
<dbReference type="SUPFAM" id="SSF53335">
    <property type="entry name" value="S-adenosyl-L-methionine-dependent methyltransferases"/>
    <property type="match status" value="1"/>
</dbReference>
<dbReference type="Pfam" id="PF08241">
    <property type="entry name" value="Methyltransf_11"/>
    <property type="match status" value="1"/>
</dbReference>
<dbReference type="AlphaFoldDB" id="A0A1E5BH76"/>
<dbReference type="OrthoDB" id="9787807at2"/>
<comment type="caution">
    <text evidence="2">The sequence shown here is derived from an EMBL/GenBank/DDBJ whole genome shotgun (WGS) entry which is preliminary data.</text>
</comment>
<dbReference type="GO" id="GO:0008757">
    <property type="term" value="F:S-adenosylmethionine-dependent methyltransferase activity"/>
    <property type="evidence" value="ECO:0007669"/>
    <property type="project" value="InterPro"/>
</dbReference>
<proteinExistence type="predicted"/>
<accession>A0A1E5BH76</accession>
<keyword evidence="2" id="KW-0489">Methyltransferase</keyword>
<dbReference type="RefSeq" id="WP_017041589.1">
    <property type="nucleotide sequence ID" value="NZ_AJYQ02000060.1"/>
</dbReference>
<dbReference type="GO" id="GO:0032259">
    <property type="term" value="P:methylation"/>
    <property type="evidence" value="ECO:0007669"/>
    <property type="project" value="UniProtKB-KW"/>
</dbReference>
<dbReference type="Gene3D" id="3.40.50.150">
    <property type="entry name" value="Vaccinia Virus protein VP39"/>
    <property type="match status" value="1"/>
</dbReference>
<dbReference type="EMBL" id="AJYQ02000060">
    <property type="protein sequence ID" value="OEE36099.1"/>
    <property type="molecule type" value="Genomic_DNA"/>
</dbReference>
<keyword evidence="2" id="KW-0808">Transferase</keyword>